<accession>A0AAJ0VMH1</accession>
<comment type="caution">
    <text evidence="1">The sequence shown here is derived from an EMBL/GenBank/DDBJ whole genome shotgun (WGS) entry which is preliminary data.</text>
</comment>
<evidence type="ECO:0000313" key="1">
    <source>
        <dbReference type="EMBL" id="KZA06720.1"/>
    </source>
</evidence>
<protein>
    <submittedName>
        <fullName evidence="1">Uncharacterized protein</fullName>
    </submittedName>
</protein>
<sequence>MISGPLNLSVALKLHQLLDSVQLSAEAIRVEMLFLDFCAGLYIGEGRAVVLKRLVVLPRVVAGTPRVGGNPIRVGFLVPPHPENTPVVAFPIGACLHDLCEVEVVVVSVGHIKPQSIRGSCRNPPCREPGIGRAK</sequence>
<dbReference type="EMBL" id="LRDT01000094">
    <property type="protein sequence ID" value="KZA06720.1"/>
    <property type="molecule type" value="Genomic_DNA"/>
</dbReference>
<dbReference type="AlphaFoldDB" id="A0AAJ0VMH1"/>
<reference evidence="1 2" key="1">
    <citation type="submission" date="2016-01" db="EMBL/GenBank/DDBJ databases">
        <title>Draft sequences of Acinetobacter baumannii isolates from wounded military personnel.</title>
        <authorList>
            <person name="Arivett B.A."/>
            <person name="Fiester S.E."/>
            <person name="Ream D.C."/>
            <person name="Actis L.A."/>
        </authorList>
    </citation>
    <scope>NUCLEOTIDE SEQUENCE [LARGE SCALE GENOMIC DNA]</scope>
    <source>
        <strain evidence="1 2">AB2828</strain>
    </source>
</reference>
<evidence type="ECO:0000313" key="2">
    <source>
        <dbReference type="Proteomes" id="UP000076296"/>
    </source>
</evidence>
<proteinExistence type="predicted"/>
<gene>
    <name evidence="1" type="ORF">LV35_04235</name>
</gene>
<name>A0AAJ0VMH1_ACIBA</name>
<dbReference type="Proteomes" id="UP000076296">
    <property type="component" value="Unassembled WGS sequence"/>
</dbReference>
<organism evidence="1 2">
    <name type="scientific">Acinetobacter baumannii</name>
    <dbReference type="NCBI Taxonomy" id="470"/>
    <lineage>
        <taxon>Bacteria</taxon>
        <taxon>Pseudomonadati</taxon>
        <taxon>Pseudomonadota</taxon>
        <taxon>Gammaproteobacteria</taxon>
        <taxon>Moraxellales</taxon>
        <taxon>Moraxellaceae</taxon>
        <taxon>Acinetobacter</taxon>
        <taxon>Acinetobacter calcoaceticus/baumannii complex</taxon>
    </lineage>
</organism>